<protein>
    <submittedName>
        <fullName evidence="2">Uncharacterized protein</fullName>
    </submittedName>
</protein>
<dbReference type="EMBL" id="CAADFC020000004">
    <property type="protein sequence ID" value="VIO66354.1"/>
    <property type="molecule type" value="Genomic_DNA"/>
</dbReference>
<keyword evidence="1" id="KW-0472">Membrane</keyword>
<dbReference type="RefSeq" id="WP_172627939.1">
    <property type="nucleotide sequence ID" value="NZ_CAADFC020000004.1"/>
</dbReference>
<organism evidence="2 3">
    <name type="scientific">Bradyrhizobium ivorense</name>
    <dbReference type="NCBI Taxonomy" id="2511166"/>
    <lineage>
        <taxon>Bacteria</taxon>
        <taxon>Pseudomonadati</taxon>
        <taxon>Pseudomonadota</taxon>
        <taxon>Alphaproteobacteria</taxon>
        <taxon>Hyphomicrobiales</taxon>
        <taxon>Nitrobacteraceae</taxon>
        <taxon>Bradyrhizobium</taxon>
    </lineage>
</organism>
<gene>
    <name evidence="2" type="ORF">CI1B_14750</name>
</gene>
<feature type="transmembrane region" description="Helical" evidence="1">
    <location>
        <begin position="21"/>
        <end position="44"/>
    </location>
</feature>
<keyword evidence="3" id="KW-1185">Reference proteome</keyword>
<comment type="caution">
    <text evidence="2">The sequence shown here is derived from an EMBL/GenBank/DDBJ whole genome shotgun (WGS) entry which is preliminary data.</text>
</comment>
<sequence>MERTLKRWDDWSRSDHAKITAGAVSAVVATGMLFMIILAVAIAIR</sequence>
<keyword evidence="1" id="KW-0812">Transmembrane</keyword>
<evidence type="ECO:0000313" key="2">
    <source>
        <dbReference type="EMBL" id="VIO66354.1"/>
    </source>
</evidence>
<reference evidence="2" key="1">
    <citation type="submission" date="2019-02" db="EMBL/GenBank/DDBJ databases">
        <authorList>
            <person name="Pothier F.J."/>
        </authorList>
    </citation>
    <scope>NUCLEOTIDE SEQUENCE</scope>
    <source>
        <strain evidence="2">CI-1B</strain>
    </source>
</reference>
<name>A0A508SY51_9BRAD</name>
<evidence type="ECO:0000256" key="1">
    <source>
        <dbReference type="SAM" id="Phobius"/>
    </source>
</evidence>
<proteinExistence type="predicted"/>
<dbReference type="Proteomes" id="UP000328092">
    <property type="component" value="Unassembled WGS sequence"/>
</dbReference>
<dbReference type="AlphaFoldDB" id="A0A508SY51"/>
<keyword evidence="1" id="KW-1133">Transmembrane helix</keyword>
<evidence type="ECO:0000313" key="3">
    <source>
        <dbReference type="Proteomes" id="UP000328092"/>
    </source>
</evidence>
<accession>A0A508SY51</accession>